<evidence type="ECO:0000313" key="3">
    <source>
        <dbReference type="Proteomes" id="UP001341281"/>
    </source>
</evidence>
<accession>A0AAQ3T1S6</accession>
<sequence>MPGVPRELAEHQLKVFPNAKPIKQRLRRFTSEKREAIRAELTRLKAVGFIREVMHPEWLANPVLVLKKNKKDWQMCVDYTDLNKHCPKEPFGLPCIDQVVDSTAGYALLSFLDCCSGYHQISLATEDQEKTASNGERVEAYVDDVVIKTKNEEDFIDDLRKVFDSLRKFRWKLNPTKCVFGVPAGQLLGFVISNRGIEANPEKIKAILRMHPPRS</sequence>
<dbReference type="PANTHER" id="PTHR24559">
    <property type="entry name" value="TRANSPOSON TY3-I GAG-POL POLYPROTEIN"/>
    <property type="match status" value="1"/>
</dbReference>
<reference evidence="2 3" key="1">
    <citation type="submission" date="2024-02" db="EMBL/GenBank/DDBJ databases">
        <title>High-quality chromosome-scale genome assembly of Pensacola bahiagrass (Paspalum notatum Flugge var. saurae).</title>
        <authorList>
            <person name="Vega J.M."/>
            <person name="Podio M."/>
            <person name="Orjuela J."/>
            <person name="Siena L.A."/>
            <person name="Pessino S.C."/>
            <person name="Combes M.C."/>
            <person name="Mariac C."/>
            <person name="Albertini E."/>
            <person name="Pupilli F."/>
            <person name="Ortiz J.P.A."/>
            <person name="Leblanc O."/>
        </authorList>
    </citation>
    <scope>NUCLEOTIDE SEQUENCE [LARGE SCALE GENOMIC DNA]</scope>
    <source>
        <strain evidence="2">R1</strain>
        <tissue evidence="2">Leaf</tissue>
    </source>
</reference>
<feature type="domain" description="Reverse transcriptase" evidence="1">
    <location>
        <begin position="137"/>
        <end position="191"/>
    </location>
</feature>
<protein>
    <recommendedName>
        <fullName evidence="1">Reverse transcriptase domain-containing protein</fullName>
    </recommendedName>
</protein>
<dbReference type="Pfam" id="PF00078">
    <property type="entry name" value="RVT_1"/>
    <property type="match status" value="1"/>
</dbReference>
<dbReference type="InterPro" id="IPR000477">
    <property type="entry name" value="RT_dom"/>
</dbReference>
<dbReference type="Proteomes" id="UP001341281">
    <property type="component" value="Chromosome 03"/>
</dbReference>
<proteinExistence type="predicted"/>
<dbReference type="InterPro" id="IPR043128">
    <property type="entry name" value="Rev_trsase/Diguanyl_cyclase"/>
</dbReference>
<dbReference type="AlphaFoldDB" id="A0AAQ3T1S6"/>
<dbReference type="Gene3D" id="3.10.10.10">
    <property type="entry name" value="HIV Type 1 Reverse Transcriptase, subunit A, domain 1"/>
    <property type="match status" value="1"/>
</dbReference>
<dbReference type="SUPFAM" id="SSF56672">
    <property type="entry name" value="DNA/RNA polymerases"/>
    <property type="match status" value="1"/>
</dbReference>
<dbReference type="CDD" id="cd01647">
    <property type="entry name" value="RT_LTR"/>
    <property type="match status" value="1"/>
</dbReference>
<dbReference type="EMBL" id="CP144747">
    <property type="protein sequence ID" value="WVZ63857.1"/>
    <property type="molecule type" value="Genomic_DNA"/>
</dbReference>
<gene>
    <name evidence="2" type="ORF">U9M48_013455</name>
</gene>
<evidence type="ECO:0000259" key="1">
    <source>
        <dbReference type="Pfam" id="PF00078"/>
    </source>
</evidence>
<organism evidence="2 3">
    <name type="scientific">Paspalum notatum var. saurae</name>
    <dbReference type="NCBI Taxonomy" id="547442"/>
    <lineage>
        <taxon>Eukaryota</taxon>
        <taxon>Viridiplantae</taxon>
        <taxon>Streptophyta</taxon>
        <taxon>Embryophyta</taxon>
        <taxon>Tracheophyta</taxon>
        <taxon>Spermatophyta</taxon>
        <taxon>Magnoliopsida</taxon>
        <taxon>Liliopsida</taxon>
        <taxon>Poales</taxon>
        <taxon>Poaceae</taxon>
        <taxon>PACMAD clade</taxon>
        <taxon>Panicoideae</taxon>
        <taxon>Andropogonodae</taxon>
        <taxon>Paspaleae</taxon>
        <taxon>Paspalinae</taxon>
        <taxon>Paspalum</taxon>
    </lineage>
</organism>
<evidence type="ECO:0000313" key="2">
    <source>
        <dbReference type="EMBL" id="WVZ63857.1"/>
    </source>
</evidence>
<dbReference type="Gene3D" id="3.30.70.270">
    <property type="match status" value="2"/>
</dbReference>
<dbReference type="InterPro" id="IPR043502">
    <property type="entry name" value="DNA/RNA_pol_sf"/>
</dbReference>
<name>A0AAQ3T1S6_PASNO</name>
<dbReference type="PANTHER" id="PTHR24559:SF444">
    <property type="entry name" value="REVERSE TRANSCRIPTASE DOMAIN-CONTAINING PROTEIN"/>
    <property type="match status" value="1"/>
</dbReference>
<keyword evidence="3" id="KW-1185">Reference proteome</keyword>
<dbReference type="InterPro" id="IPR053134">
    <property type="entry name" value="RNA-dir_DNA_polymerase"/>
</dbReference>